<dbReference type="RefSeq" id="WP_213754699.1">
    <property type="nucleotide sequence ID" value="NZ_JAHCQH010000015.1"/>
</dbReference>
<dbReference type="EMBL" id="JAHCQH010000015">
    <property type="protein sequence ID" value="MBS9476857.1"/>
    <property type="molecule type" value="Genomic_DNA"/>
</dbReference>
<sequence>MALSPVRATPKLSASQLADYLVAPTPVGQMGILRQAKNPGQSRPLIIQYQHARRCISACLQSPASMNRLVASAVVALEQRRDDPSSSPLVRDDAIRSIDVIQTFQRAVNSLDIGNAVYEPGPNPSNPLSISGVDVTVWPDAVAKVSARNGETRVGEVFIRCTIGAAGDGAENRRSEANGHLATIAHMHAAANLTHLGTPYSPASMVIDVSRGAVVRGPSNITRRVANIEAACAMIAAIWPTV</sequence>
<dbReference type="Proteomes" id="UP001166585">
    <property type="component" value="Unassembled WGS sequence"/>
</dbReference>
<evidence type="ECO:0000313" key="1">
    <source>
        <dbReference type="EMBL" id="MBS9476857.1"/>
    </source>
</evidence>
<protein>
    <submittedName>
        <fullName evidence="1">Uncharacterized protein</fullName>
    </submittedName>
</protein>
<keyword evidence="2" id="KW-1185">Reference proteome</keyword>
<name>A0ABS5R5S7_9HYPH</name>
<comment type="caution">
    <text evidence="1">The sequence shown here is derived from an EMBL/GenBank/DDBJ whole genome shotgun (WGS) entry which is preliminary data.</text>
</comment>
<evidence type="ECO:0000313" key="2">
    <source>
        <dbReference type="Proteomes" id="UP001166585"/>
    </source>
</evidence>
<accession>A0ABS5R5S7</accession>
<gene>
    <name evidence="1" type="ORF">KIP89_07035</name>
</gene>
<organism evidence="1 2">
    <name type="scientific">Ancylobacter radicis</name>
    <dbReference type="NCBI Taxonomy" id="2836179"/>
    <lineage>
        <taxon>Bacteria</taxon>
        <taxon>Pseudomonadati</taxon>
        <taxon>Pseudomonadota</taxon>
        <taxon>Alphaproteobacteria</taxon>
        <taxon>Hyphomicrobiales</taxon>
        <taxon>Xanthobacteraceae</taxon>
        <taxon>Ancylobacter</taxon>
    </lineage>
</organism>
<proteinExistence type="predicted"/>
<reference evidence="1" key="1">
    <citation type="submission" date="2021-05" db="EMBL/GenBank/DDBJ databases">
        <authorList>
            <person name="Sun Q."/>
            <person name="Inoue M."/>
        </authorList>
    </citation>
    <scope>NUCLEOTIDE SEQUENCE</scope>
    <source>
        <strain evidence="1">VKM B-3255</strain>
    </source>
</reference>